<dbReference type="InterPro" id="IPR021903">
    <property type="entry name" value="DUF3515"/>
</dbReference>
<dbReference type="Proteomes" id="UP000256621">
    <property type="component" value="Chromosome"/>
</dbReference>
<gene>
    <name evidence="1" type="ORF">DXN06_00570</name>
</gene>
<evidence type="ECO:0000313" key="2">
    <source>
        <dbReference type="Proteomes" id="UP000256621"/>
    </source>
</evidence>
<dbReference type="OMA" id="YAHDITP"/>
<dbReference type="Pfam" id="PF12028">
    <property type="entry name" value="DUF3515"/>
    <property type="match status" value="1"/>
</dbReference>
<sequence>MRIYHASPVATLLVVFLLTTACSGQDEPIAHPSPSGPAAAGCRAVMADLPQTVAGATLNDHDTTVATWGDPHIVLRCGVDKPAGLQPTSPCDVVNDVGWFSEQIDDGWRFTTIGRAGNIEVTVPTSYAPQADALVDLSAAIKKMPQVRACQ</sequence>
<dbReference type="AlphaFoldDB" id="A0AAD0VN14"/>
<name>A0AAD0VN14_CUTAC</name>
<proteinExistence type="predicted"/>
<organism evidence="1 2">
    <name type="scientific">Cutibacterium acnes</name>
    <name type="common">Propionibacterium acnes</name>
    <dbReference type="NCBI Taxonomy" id="1747"/>
    <lineage>
        <taxon>Bacteria</taxon>
        <taxon>Bacillati</taxon>
        <taxon>Actinomycetota</taxon>
        <taxon>Actinomycetes</taxon>
        <taxon>Propionibacteriales</taxon>
        <taxon>Propionibacteriaceae</taxon>
        <taxon>Cutibacterium</taxon>
    </lineage>
</organism>
<reference evidence="1 2" key="1">
    <citation type="submission" date="2018-08" db="EMBL/GenBank/DDBJ databases">
        <title>Genome sequencing of Cutibacterium acnes KCOM 1315.</title>
        <authorList>
            <person name="Kook J.-K."/>
            <person name="Park S.-N."/>
            <person name="Lim Y.K."/>
        </authorList>
    </citation>
    <scope>NUCLEOTIDE SEQUENCE [LARGE SCALE GENOMIC DNA]</scope>
    <source>
        <strain evidence="1 2">KCOM 1315</strain>
    </source>
</reference>
<protein>
    <submittedName>
        <fullName evidence="1">DUF3515 domain-containing protein</fullName>
    </submittedName>
</protein>
<accession>A0AAD0VN14</accession>
<dbReference type="EMBL" id="CP031442">
    <property type="protein sequence ID" value="AXM05826.1"/>
    <property type="molecule type" value="Genomic_DNA"/>
</dbReference>
<evidence type="ECO:0000313" key="1">
    <source>
        <dbReference type="EMBL" id="AXM05826.1"/>
    </source>
</evidence>
<dbReference type="PROSITE" id="PS51257">
    <property type="entry name" value="PROKAR_LIPOPROTEIN"/>
    <property type="match status" value="1"/>
</dbReference>
<dbReference type="RefSeq" id="WP_002515347.1">
    <property type="nucleotide sequence ID" value="NZ_AP019664.1"/>
</dbReference>